<dbReference type="EMBL" id="JANPWB010000010">
    <property type="protein sequence ID" value="KAJ1134557.1"/>
    <property type="molecule type" value="Genomic_DNA"/>
</dbReference>
<name>A0AAV7Q4Q7_PLEWA</name>
<proteinExistence type="predicted"/>
<comment type="caution">
    <text evidence="2">The sequence shown here is derived from an EMBL/GenBank/DDBJ whole genome shotgun (WGS) entry which is preliminary data.</text>
</comment>
<gene>
    <name evidence="2" type="ORF">NDU88_001008</name>
</gene>
<evidence type="ECO:0000313" key="2">
    <source>
        <dbReference type="EMBL" id="KAJ1134557.1"/>
    </source>
</evidence>
<organism evidence="2 3">
    <name type="scientific">Pleurodeles waltl</name>
    <name type="common">Iberian ribbed newt</name>
    <dbReference type="NCBI Taxonomy" id="8319"/>
    <lineage>
        <taxon>Eukaryota</taxon>
        <taxon>Metazoa</taxon>
        <taxon>Chordata</taxon>
        <taxon>Craniata</taxon>
        <taxon>Vertebrata</taxon>
        <taxon>Euteleostomi</taxon>
        <taxon>Amphibia</taxon>
        <taxon>Batrachia</taxon>
        <taxon>Caudata</taxon>
        <taxon>Salamandroidea</taxon>
        <taxon>Salamandridae</taxon>
        <taxon>Pleurodelinae</taxon>
        <taxon>Pleurodeles</taxon>
    </lineage>
</organism>
<evidence type="ECO:0000313" key="3">
    <source>
        <dbReference type="Proteomes" id="UP001066276"/>
    </source>
</evidence>
<reference evidence="2" key="1">
    <citation type="journal article" date="2022" name="bioRxiv">
        <title>Sequencing and chromosome-scale assembly of the giantPleurodeles waltlgenome.</title>
        <authorList>
            <person name="Brown T."/>
            <person name="Elewa A."/>
            <person name="Iarovenko S."/>
            <person name="Subramanian E."/>
            <person name="Araus A.J."/>
            <person name="Petzold A."/>
            <person name="Susuki M."/>
            <person name="Suzuki K.-i.T."/>
            <person name="Hayashi T."/>
            <person name="Toyoda A."/>
            <person name="Oliveira C."/>
            <person name="Osipova E."/>
            <person name="Leigh N.D."/>
            <person name="Simon A."/>
            <person name="Yun M.H."/>
        </authorList>
    </citation>
    <scope>NUCLEOTIDE SEQUENCE</scope>
    <source>
        <strain evidence="2">20211129_DDA</strain>
        <tissue evidence="2">Liver</tissue>
    </source>
</reference>
<sequence length="103" mass="11946">MVSFRLDVLESEWRRRERMHNSEPDMADSADLNLKQEEFKDNEGKFLGNHAAPRTLEKGERRGRTLSRTICPAWAASDIVQIELKMSETLHSPPDILDKFTTF</sequence>
<dbReference type="Proteomes" id="UP001066276">
    <property type="component" value="Chromosome 6"/>
</dbReference>
<dbReference type="AlphaFoldDB" id="A0AAV7Q4Q7"/>
<evidence type="ECO:0000256" key="1">
    <source>
        <dbReference type="SAM" id="MobiDB-lite"/>
    </source>
</evidence>
<keyword evidence="3" id="KW-1185">Reference proteome</keyword>
<protein>
    <submittedName>
        <fullName evidence="2">Uncharacterized protein</fullName>
    </submittedName>
</protein>
<accession>A0AAV7Q4Q7</accession>
<feature type="region of interest" description="Disordered" evidence="1">
    <location>
        <begin position="43"/>
        <end position="63"/>
    </location>
</feature>